<feature type="transmembrane region" description="Helical" evidence="1">
    <location>
        <begin position="15"/>
        <end position="35"/>
    </location>
</feature>
<accession>A0A0F8XH32</accession>
<reference evidence="2" key="1">
    <citation type="journal article" date="2015" name="Nature">
        <title>Complex archaea that bridge the gap between prokaryotes and eukaryotes.</title>
        <authorList>
            <person name="Spang A."/>
            <person name="Saw J.H."/>
            <person name="Jorgensen S.L."/>
            <person name="Zaremba-Niedzwiedzka K."/>
            <person name="Martijn J."/>
            <person name="Lind A.E."/>
            <person name="van Eijk R."/>
            <person name="Schleper C."/>
            <person name="Guy L."/>
            <person name="Ettema T.J."/>
        </authorList>
    </citation>
    <scope>NUCLEOTIDE SEQUENCE</scope>
</reference>
<proteinExistence type="predicted"/>
<sequence>FAFAFIFEGNIGLGAIWASILLHTIFAVLMIVLFVKSRRKLWEKILVGNYIEIGNEKI</sequence>
<feature type="non-terminal residue" evidence="2">
    <location>
        <position position="1"/>
    </location>
</feature>
<dbReference type="AlphaFoldDB" id="A0A0F8XH32"/>
<evidence type="ECO:0000256" key="1">
    <source>
        <dbReference type="SAM" id="Phobius"/>
    </source>
</evidence>
<organism evidence="2">
    <name type="scientific">marine sediment metagenome</name>
    <dbReference type="NCBI Taxonomy" id="412755"/>
    <lineage>
        <taxon>unclassified sequences</taxon>
        <taxon>metagenomes</taxon>
        <taxon>ecological metagenomes</taxon>
    </lineage>
</organism>
<comment type="caution">
    <text evidence="2">The sequence shown here is derived from an EMBL/GenBank/DDBJ whole genome shotgun (WGS) entry which is preliminary data.</text>
</comment>
<keyword evidence="1" id="KW-1133">Transmembrane helix</keyword>
<keyword evidence="1" id="KW-0472">Membrane</keyword>
<keyword evidence="1" id="KW-0812">Transmembrane</keyword>
<name>A0A0F8XH32_9ZZZZ</name>
<gene>
    <name evidence="2" type="ORF">LCGC14_2944040</name>
</gene>
<protein>
    <submittedName>
        <fullName evidence="2">Uncharacterized protein</fullName>
    </submittedName>
</protein>
<dbReference type="EMBL" id="LAZR01059137">
    <property type="protein sequence ID" value="KKK68437.1"/>
    <property type="molecule type" value="Genomic_DNA"/>
</dbReference>
<evidence type="ECO:0000313" key="2">
    <source>
        <dbReference type="EMBL" id="KKK68437.1"/>
    </source>
</evidence>